<reference evidence="1" key="3">
    <citation type="journal article" date="2019" name="BMC Res. Notes">
        <title>Complete genome sequence of the Sulfodiicoccus acidiphilus strain HS-1T, the first crenarchaeon that lacks polB3, isolated from an acidic hot spring in Ohwaku-dani, Hakone, Japan.</title>
        <authorList>
            <person name="Sakai H.D."/>
            <person name="Kurosawa N."/>
        </authorList>
    </citation>
    <scope>NUCLEOTIDE SEQUENCE</scope>
    <source>
        <strain evidence="1">HS-1</strain>
    </source>
</reference>
<reference evidence="2" key="1">
    <citation type="journal article" date="2014" name="Int. J. Syst. Evol. Microbiol.">
        <title>Complete genome sequence of Corynebacterium casei LMG S-19264T (=DSM 44701T), isolated from a smear-ripened cheese.</title>
        <authorList>
            <consortium name="US DOE Joint Genome Institute (JGI-PGF)"/>
            <person name="Walter F."/>
            <person name="Albersmeier A."/>
            <person name="Kalinowski J."/>
            <person name="Ruckert C."/>
        </authorList>
    </citation>
    <scope>NUCLEOTIDE SEQUENCE</scope>
    <source>
        <strain evidence="2">JCM 31740</strain>
    </source>
</reference>
<proteinExistence type="predicted"/>
<name>A0A348B589_9CREN</name>
<dbReference type="RefSeq" id="WP_229768086.1">
    <property type="nucleotide sequence ID" value="NZ_AP018553.1"/>
</dbReference>
<gene>
    <name evidence="2" type="ORF">GCM10007116_03500</name>
    <name evidence="1" type="ORF">HS1genome_1730</name>
</gene>
<dbReference type="KEGG" id="sacd:HS1genome_1730"/>
<dbReference type="Proteomes" id="UP000276741">
    <property type="component" value="Chromosome"/>
</dbReference>
<dbReference type="GeneID" id="38667215"/>
<dbReference type="EMBL" id="BMQS01000003">
    <property type="protein sequence ID" value="GGT88979.1"/>
    <property type="molecule type" value="Genomic_DNA"/>
</dbReference>
<evidence type="ECO:0000313" key="1">
    <source>
        <dbReference type="EMBL" id="BBD73341.1"/>
    </source>
</evidence>
<reference evidence="2" key="4">
    <citation type="submission" date="2020-09" db="EMBL/GenBank/DDBJ databases">
        <authorList>
            <person name="Sun Q."/>
            <person name="Ohkuma M."/>
        </authorList>
    </citation>
    <scope>NUCLEOTIDE SEQUENCE</scope>
    <source>
        <strain evidence="2">JCM 31740</strain>
    </source>
</reference>
<organism evidence="1 3">
    <name type="scientific">Sulfodiicoccus acidiphilus</name>
    <dbReference type="NCBI Taxonomy" id="1670455"/>
    <lineage>
        <taxon>Archaea</taxon>
        <taxon>Thermoproteota</taxon>
        <taxon>Thermoprotei</taxon>
        <taxon>Sulfolobales</taxon>
        <taxon>Sulfolobaceae</taxon>
        <taxon>Sulfodiicoccus</taxon>
    </lineage>
</organism>
<dbReference type="Proteomes" id="UP000616143">
    <property type="component" value="Unassembled WGS sequence"/>
</dbReference>
<protein>
    <submittedName>
        <fullName evidence="1">Uncharacterized protein</fullName>
    </submittedName>
</protein>
<evidence type="ECO:0000313" key="2">
    <source>
        <dbReference type="EMBL" id="GGT88979.1"/>
    </source>
</evidence>
<dbReference type="EMBL" id="AP018553">
    <property type="protein sequence ID" value="BBD73341.1"/>
    <property type="molecule type" value="Genomic_DNA"/>
</dbReference>
<keyword evidence="3" id="KW-1185">Reference proteome</keyword>
<sequence>MTRKSTYLALLTLAAVYLVWASVPSLSSPTVEEMANTFTASVTTPHVCVYNVSDVHTNDISGTSLGLRYSVKVTIPHYSGRVFLAAGEVPLGANPCTYLPSSFSPGHVPPAVYSGWSSRTYVVTFLNSTVYAGNQTFRASFDAVSTPNGDWVVMEQTFDPSETPVLWIVVIVNGHAYRIGTIEFVRVGEGLLYLPKVMR</sequence>
<evidence type="ECO:0000313" key="3">
    <source>
        <dbReference type="Proteomes" id="UP000276741"/>
    </source>
</evidence>
<accession>A0A348B589</accession>
<dbReference type="AlphaFoldDB" id="A0A348B589"/>
<reference evidence="3" key="2">
    <citation type="submission" date="2018-04" db="EMBL/GenBank/DDBJ databases">
        <title>Complete genome sequence of Sulfodiicoccus acidiphilus strain HS-1.</title>
        <authorList>
            <person name="Sakai H.D."/>
            <person name="Kurosawa N."/>
        </authorList>
    </citation>
    <scope>NUCLEOTIDE SEQUENCE [LARGE SCALE GENOMIC DNA]</scope>
    <source>
        <strain evidence="3">HS-1</strain>
    </source>
</reference>